<dbReference type="InterPro" id="IPR013792">
    <property type="entry name" value="RNA3'P_cycl/enolpyr_Trfase_a/b"/>
</dbReference>
<reference evidence="10" key="1">
    <citation type="journal article" date="2019" name="Int. J. Syst. Evol. Microbiol.">
        <title>The Global Catalogue of Microorganisms (GCM) 10K type strain sequencing project: providing services to taxonomists for standard genome sequencing and annotation.</title>
        <authorList>
            <consortium name="The Broad Institute Genomics Platform"/>
            <consortium name="The Broad Institute Genome Sequencing Center for Infectious Disease"/>
            <person name="Wu L."/>
            <person name="Ma J."/>
        </authorList>
    </citation>
    <scope>NUCLEOTIDE SEQUENCE [LARGE SCALE GENOMIC DNA]</scope>
    <source>
        <strain evidence="10">CCUG 51308</strain>
    </source>
</reference>
<dbReference type="Proteomes" id="UP001596492">
    <property type="component" value="Unassembled WGS sequence"/>
</dbReference>
<keyword evidence="4 7" id="KW-0808">Transferase</keyword>
<feature type="binding site" evidence="7">
    <location>
        <position position="94"/>
    </location>
    <ligand>
        <name>phosphoenolpyruvate</name>
        <dbReference type="ChEBI" id="CHEBI:58702"/>
    </ligand>
</feature>
<keyword evidence="10" id="KW-1185">Reference proteome</keyword>
<dbReference type="InterPro" id="IPR023193">
    <property type="entry name" value="EPSP_synthase_CS"/>
</dbReference>
<feature type="binding site" evidence="7">
    <location>
        <position position="167"/>
    </location>
    <ligand>
        <name>3-phosphoshikimate</name>
        <dbReference type="ChEBI" id="CHEBI:145989"/>
    </ligand>
</feature>
<organism evidence="9 10">
    <name type="scientific">Hirschia litorea</name>
    <dbReference type="NCBI Taxonomy" id="1199156"/>
    <lineage>
        <taxon>Bacteria</taxon>
        <taxon>Pseudomonadati</taxon>
        <taxon>Pseudomonadota</taxon>
        <taxon>Alphaproteobacteria</taxon>
        <taxon>Hyphomonadales</taxon>
        <taxon>Hyphomonadaceae</taxon>
        <taxon>Hirschia</taxon>
    </lineage>
</organism>
<feature type="binding site" evidence="7">
    <location>
        <position position="393"/>
    </location>
    <ligand>
        <name>phosphoenolpyruvate</name>
        <dbReference type="ChEBI" id="CHEBI:58702"/>
    </ligand>
</feature>
<dbReference type="PANTHER" id="PTHR21090:SF5">
    <property type="entry name" value="PENTAFUNCTIONAL AROM POLYPEPTIDE"/>
    <property type="match status" value="1"/>
</dbReference>
<feature type="binding site" evidence="7">
    <location>
        <position position="317"/>
    </location>
    <ligand>
        <name>3-phosphoshikimate</name>
        <dbReference type="ChEBI" id="CHEBI:145989"/>
    </ligand>
</feature>
<comment type="caution">
    <text evidence="9">The sequence shown here is derived from an EMBL/GenBank/DDBJ whole genome shotgun (WGS) entry which is preliminary data.</text>
</comment>
<feature type="binding site" evidence="7">
    <location>
        <position position="122"/>
    </location>
    <ligand>
        <name>phosphoenolpyruvate</name>
        <dbReference type="ChEBI" id="CHEBI:58702"/>
    </ligand>
</feature>
<evidence type="ECO:0000256" key="7">
    <source>
        <dbReference type="HAMAP-Rule" id="MF_00210"/>
    </source>
</evidence>
<feature type="domain" description="Enolpyruvate transferase" evidence="8">
    <location>
        <begin position="7"/>
        <end position="427"/>
    </location>
</feature>
<comment type="subunit">
    <text evidence="7">Monomer.</text>
</comment>
<dbReference type="PANTHER" id="PTHR21090">
    <property type="entry name" value="AROM/DEHYDROQUINATE SYNTHASE"/>
    <property type="match status" value="1"/>
</dbReference>
<keyword evidence="3 7" id="KW-0028">Amino-acid biosynthesis</keyword>
<dbReference type="EMBL" id="JBHTBR010000004">
    <property type="protein sequence ID" value="MFC7291594.1"/>
    <property type="molecule type" value="Genomic_DNA"/>
</dbReference>
<comment type="similarity">
    <text evidence="2 7">Belongs to the EPSP synthase family.</text>
</comment>
<evidence type="ECO:0000256" key="5">
    <source>
        <dbReference type="ARBA" id="ARBA00023141"/>
    </source>
</evidence>
<feature type="binding site" evidence="7">
    <location>
        <position position="26"/>
    </location>
    <ligand>
        <name>3-phosphoshikimate</name>
        <dbReference type="ChEBI" id="CHEBI:145989"/>
    </ligand>
</feature>
<sequence>MRATSKPIARLDGALRAPGDKSCSHRALMFAGLAEGTSVIEGLLEGEDVKDTAKAMAACGAHVERLSLRRWKVTGVGAAGLKNPEGVLDMGNSGTGARLMMGLVAGQKLKATFDGDVSLRSRPMGRVLDPLSEMGAKNESNGGKLPLTLEGAPLTAIEYTPPHASAQVKSCVMLAGLGATGTTIVNEPRKTRDHTERMLRAFGVTVDVEEKDGGTRVSLEGGQKLVATNVDIPGDPSSATFLWAAGLLVQEGSVSVLNVMENPTRDGLVHAAKAMGADLEVTKTGESGGEVITRITSNPSSLSAKSPDMAIVPAMIDEFPLFGVLAAFADGDTLVTGAEELRVKESDRITATVNMLKANGVHAEERPDGFLVKGCGRGGVPGGGVVNACHDHRIAMSALVMGCAAKAPVSVDDISAVATSYPDFFAHMQALGADIEQG</sequence>
<dbReference type="RefSeq" id="WP_382166829.1">
    <property type="nucleotide sequence ID" value="NZ_JBHTBR010000004.1"/>
</dbReference>
<feature type="binding site" evidence="7">
    <location>
        <position position="348"/>
    </location>
    <ligand>
        <name>phosphoenolpyruvate</name>
        <dbReference type="ChEBI" id="CHEBI:58702"/>
    </ligand>
</feature>
<comment type="subcellular location">
    <subcellularLocation>
        <location evidence="7">Cytoplasm</location>
    </subcellularLocation>
</comment>
<dbReference type="NCBIfam" id="TIGR01356">
    <property type="entry name" value="aroA"/>
    <property type="match status" value="1"/>
</dbReference>
<comment type="caution">
    <text evidence="7">Lacks conserved residue(s) required for the propagation of feature annotation.</text>
</comment>
<feature type="binding site" evidence="7">
    <location>
        <position position="22"/>
    </location>
    <ligand>
        <name>3-phosphoshikimate</name>
        <dbReference type="ChEBI" id="CHEBI:145989"/>
    </ligand>
</feature>
<feature type="binding site" evidence="7">
    <location>
        <position position="165"/>
    </location>
    <ligand>
        <name>3-phosphoshikimate</name>
        <dbReference type="ChEBI" id="CHEBI:145989"/>
    </ligand>
</feature>
<dbReference type="InterPro" id="IPR001986">
    <property type="entry name" value="Enolpyruvate_Tfrase_dom"/>
</dbReference>
<keyword evidence="7" id="KW-0963">Cytoplasm</keyword>
<gene>
    <name evidence="7 9" type="primary">aroA</name>
    <name evidence="9" type="ORF">ACFQS8_08200</name>
</gene>
<evidence type="ECO:0000256" key="4">
    <source>
        <dbReference type="ARBA" id="ARBA00022679"/>
    </source>
</evidence>
<comment type="function">
    <text evidence="7">Catalyzes the transfer of the enolpyruvyl moiety of phosphoenolpyruvate (PEP) to the 5-hydroxyl of shikimate-3-phosphate (S3P) to produce enolpyruvyl shikimate-3-phosphate and inorganic phosphate.</text>
</comment>
<dbReference type="Gene3D" id="3.65.10.10">
    <property type="entry name" value="Enolpyruvate transferase domain"/>
    <property type="match status" value="2"/>
</dbReference>
<evidence type="ECO:0000313" key="10">
    <source>
        <dbReference type="Proteomes" id="UP001596492"/>
    </source>
</evidence>
<dbReference type="PROSITE" id="PS00885">
    <property type="entry name" value="EPSP_SYNTHASE_2"/>
    <property type="match status" value="1"/>
</dbReference>
<evidence type="ECO:0000256" key="3">
    <source>
        <dbReference type="ARBA" id="ARBA00022605"/>
    </source>
</evidence>
<dbReference type="HAMAP" id="MF_00210">
    <property type="entry name" value="EPSP_synth"/>
    <property type="match status" value="1"/>
</dbReference>
<feature type="binding site" evidence="7">
    <location>
        <position position="167"/>
    </location>
    <ligand>
        <name>phosphoenolpyruvate</name>
        <dbReference type="ChEBI" id="CHEBI:58702"/>
    </ligand>
</feature>
<keyword evidence="5 7" id="KW-0057">Aromatic amino acid biosynthesis</keyword>
<dbReference type="PIRSF" id="PIRSF000505">
    <property type="entry name" value="EPSPS"/>
    <property type="match status" value="1"/>
</dbReference>
<evidence type="ECO:0000259" key="8">
    <source>
        <dbReference type="Pfam" id="PF00275"/>
    </source>
</evidence>
<feature type="binding site" evidence="7">
    <location>
        <position position="344"/>
    </location>
    <ligand>
        <name>3-phosphoshikimate</name>
        <dbReference type="ChEBI" id="CHEBI:145989"/>
    </ligand>
</feature>
<dbReference type="GO" id="GO:0003866">
    <property type="term" value="F:3-phosphoshikimate 1-carboxyvinyltransferase activity"/>
    <property type="evidence" value="ECO:0007669"/>
    <property type="project" value="UniProtKB-EC"/>
</dbReference>
<accession>A0ABW2IKP3</accession>
<dbReference type="SUPFAM" id="SSF55205">
    <property type="entry name" value="EPT/RTPC-like"/>
    <property type="match status" value="1"/>
</dbReference>
<evidence type="ECO:0000256" key="6">
    <source>
        <dbReference type="ARBA" id="ARBA00044633"/>
    </source>
</evidence>
<comment type="catalytic activity">
    <reaction evidence="6">
        <text>3-phosphoshikimate + phosphoenolpyruvate = 5-O-(1-carboxyvinyl)-3-phosphoshikimate + phosphate</text>
        <dbReference type="Rhea" id="RHEA:21256"/>
        <dbReference type="ChEBI" id="CHEBI:43474"/>
        <dbReference type="ChEBI" id="CHEBI:57701"/>
        <dbReference type="ChEBI" id="CHEBI:58702"/>
        <dbReference type="ChEBI" id="CHEBI:145989"/>
        <dbReference type="EC" id="2.5.1.19"/>
    </reaction>
    <physiologicalReaction direction="left-to-right" evidence="6">
        <dbReference type="Rhea" id="RHEA:21257"/>
    </physiologicalReaction>
</comment>
<feature type="binding site" evidence="7">
    <location>
        <position position="21"/>
    </location>
    <ligand>
        <name>phosphoenolpyruvate</name>
        <dbReference type="ChEBI" id="CHEBI:58702"/>
    </ligand>
</feature>
<protein>
    <recommendedName>
        <fullName evidence="7">3-phosphoshikimate 1-carboxyvinyltransferase</fullName>
        <ecNumber evidence="7">2.5.1.19</ecNumber>
    </recommendedName>
    <alternativeName>
        <fullName evidence="7">5-enolpyruvylshikimate-3-phosphate synthase</fullName>
        <shortName evidence="7">EPSP synthase</shortName>
        <shortName evidence="7">EPSPS</shortName>
    </alternativeName>
</protein>
<dbReference type="EC" id="2.5.1.19" evidence="7"/>
<dbReference type="CDD" id="cd01556">
    <property type="entry name" value="EPSP_synthase"/>
    <property type="match status" value="1"/>
</dbReference>
<evidence type="ECO:0000313" key="9">
    <source>
        <dbReference type="EMBL" id="MFC7291594.1"/>
    </source>
</evidence>
<dbReference type="Pfam" id="PF00275">
    <property type="entry name" value="EPSP_synthase"/>
    <property type="match status" value="1"/>
</dbReference>
<feature type="active site" description="Proton acceptor" evidence="7">
    <location>
        <position position="317"/>
    </location>
</feature>
<comment type="pathway">
    <text evidence="1 7">Metabolic intermediate biosynthesis; chorismate biosynthesis; chorismate from D-erythrose 4-phosphate and phosphoenolpyruvate: step 6/7.</text>
</comment>
<dbReference type="InterPro" id="IPR036968">
    <property type="entry name" value="Enolpyruvate_Tfrase_sf"/>
</dbReference>
<dbReference type="PROSITE" id="PS00104">
    <property type="entry name" value="EPSP_SYNTHASE_1"/>
    <property type="match status" value="1"/>
</dbReference>
<dbReference type="InterPro" id="IPR006264">
    <property type="entry name" value="EPSP_synthase"/>
</dbReference>
<feature type="binding site" evidence="7">
    <location>
        <position position="21"/>
    </location>
    <ligand>
        <name>3-phosphoshikimate</name>
        <dbReference type="ChEBI" id="CHEBI:145989"/>
    </ligand>
</feature>
<name>A0ABW2IKP3_9PROT</name>
<evidence type="ECO:0000256" key="2">
    <source>
        <dbReference type="ARBA" id="ARBA00009948"/>
    </source>
</evidence>
<evidence type="ECO:0000256" key="1">
    <source>
        <dbReference type="ARBA" id="ARBA00004811"/>
    </source>
</evidence>
<proteinExistence type="inferred from homology"/>